<keyword evidence="2" id="KW-0560">Oxidoreductase</keyword>
<feature type="chain" id="PRO_5003264156" evidence="3">
    <location>
        <begin position="21"/>
        <end position="401"/>
    </location>
</feature>
<dbReference type="EMBL" id="GL629997">
    <property type="protein sequence ID" value="EFW99211.1"/>
    <property type="molecule type" value="Genomic_DNA"/>
</dbReference>
<dbReference type="PANTHER" id="PTHR11474">
    <property type="entry name" value="TYROSINASE FAMILY MEMBER"/>
    <property type="match status" value="1"/>
</dbReference>
<dbReference type="GO" id="GO:0016491">
    <property type="term" value="F:oxidoreductase activity"/>
    <property type="evidence" value="ECO:0007669"/>
    <property type="project" value="UniProtKB-KW"/>
</dbReference>
<dbReference type="InterPro" id="IPR002227">
    <property type="entry name" value="Tyrosinase_Cu-bd"/>
</dbReference>
<accession>F0XSM6</accession>
<evidence type="ECO:0000256" key="1">
    <source>
        <dbReference type="ARBA" id="ARBA00022723"/>
    </source>
</evidence>
<dbReference type="InterPro" id="IPR008922">
    <property type="entry name" value="Di-copper_centre_dom_sf"/>
</dbReference>
<organism evidence="7">
    <name type="scientific">Grosmannia clavigera (strain kw1407 / UAMH 11150)</name>
    <name type="common">Blue stain fungus</name>
    <name type="synonym">Graphiocladiella clavigera</name>
    <dbReference type="NCBI Taxonomy" id="655863"/>
    <lineage>
        <taxon>Eukaryota</taxon>
        <taxon>Fungi</taxon>
        <taxon>Dikarya</taxon>
        <taxon>Ascomycota</taxon>
        <taxon>Pezizomycotina</taxon>
        <taxon>Sordariomycetes</taxon>
        <taxon>Sordariomycetidae</taxon>
        <taxon>Ophiostomatales</taxon>
        <taxon>Ophiostomataceae</taxon>
        <taxon>Leptographium</taxon>
    </lineage>
</organism>
<feature type="domain" description="Tyrosinase copper-binding" evidence="4">
    <location>
        <begin position="126"/>
        <end position="143"/>
    </location>
</feature>
<evidence type="ECO:0000259" key="4">
    <source>
        <dbReference type="PROSITE" id="PS00497"/>
    </source>
</evidence>
<dbReference type="OrthoDB" id="6132182at2759"/>
<dbReference type="GeneID" id="25978976"/>
<dbReference type="InterPro" id="IPR050316">
    <property type="entry name" value="Tyrosinase/Hemocyanin"/>
</dbReference>
<dbReference type="GO" id="GO:0046872">
    <property type="term" value="F:metal ion binding"/>
    <property type="evidence" value="ECO:0007669"/>
    <property type="project" value="UniProtKB-KW"/>
</dbReference>
<sequence>MKVAPVFASTAGLLASVAAAVTVPSSSRDLIEDEITVKTVIADITDLFQFRLQLNATKSNSSCTPDKIVYRRAYGALSRHEKLDYIGAVKCLMILPSRTPANVSSGARSRFDDFVATHIQQTLTIHYSGNFMAWHRWFVYSYEKALRDECGYQGYQPYWDWPLYANATEDSPIFDGSDTSLGGNGDYFPHSGRVITAPAGSNGSDIQLPAGDGGGNVTTGAFANLTVNLGPVGGVKGMVPGPDGGLGYNPRTLTRDIASVMNMEYANYTTVLDLLGKANIDTYRALLEGIPNNIVLGPHGGIHNTIGGDPSSDLFASPGDPVFWLHHCQMDRMWALWQTLDPAVRHSDLKAGNFGHITWNNKPASRYTTLDDVIDLGYAAPSTTIRNVMDTTSGPFCYYYL</sequence>
<evidence type="ECO:0000256" key="2">
    <source>
        <dbReference type="ARBA" id="ARBA00023002"/>
    </source>
</evidence>
<dbReference type="PROSITE" id="PS00497">
    <property type="entry name" value="TYROSINASE_1"/>
    <property type="match status" value="1"/>
</dbReference>
<protein>
    <submittedName>
        <fullName evidence="6">Tyrosinase</fullName>
    </submittedName>
</protein>
<dbReference type="PRINTS" id="PR00092">
    <property type="entry name" value="TYROSINASE"/>
</dbReference>
<dbReference type="InParanoid" id="F0XSM6"/>
<dbReference type="PROSITE" id="PS00498">
    <property type="entry name" value="TYROSINASE_2"/>
    <property type="match status" value="1"/>
</dbReference>
<gene>
    <name evidence="6" type="ORF">CMQ_5632</name>
</gene>
<keyword evidence="3" id="KW-0732">Signal</keyword>
<dbReference type="Proteomes" id="UP000007796">
    <property type="component" value="Unassembled WGS sequence"/>
</dbReference>
<proteinExistence type="predicted"/>
<dbReference type="eggNOG" id="ENOG502RM4B">
    <property type="taxonomic scope" value="Eukaryota"/>
</dbReference>
<keyword evidence="7" id="KW-1185">Reference proteome</keyword>
<keyword evidence="1" id="KW-0479">Metal-binding</keyword>
<evidence type="ECO:0000256" key="3">
    <source>
        <dbReference type="SAM" id="SignalP"/>
    </source>
</evidence>
<dbReference type="Pfam" id="PF00264">
    <property type="entry name" value="Tyrosinase"/>
    <property type="match status" value="1"/>
</dbReference>
<evidence type="ECO:0000313" key="7">
    <source>
        <dbReference type="Proteomes" id="UP000007796"/>
    </source>
</evidence>
<feature type="domain" description="Tyrosinase copper-binding" evidence="5">
    <location>
        <begin position="320"/>
        <end position="331"/>
    </location>
</feature>
<evidence type="ECO:0000259" key="5">
    <source>
        <dbReference type="PROSITE" id="PS00498"/>
    </source>
</evidence>
<dbReference type="HOGENOM" id="CLU_035914_0_0_1"/>
<name>F0XSM6_GROCL</name>
<dbReference type="AlphaFoldDB" id="F0XSM6"/>
<evidence type="ECO:0000313" key="6">
    <source>
        <dbReference type="EMBL" id="EFW99211.1"/>
    </source>
</evidence>
<dbReference type="RefSeq" id="XP_014168694.1">
    <property type="nucleotide sequence ID" value="XM_014313219.1"/>
</dbReference>
<dbReference type="SUPFAM" id="SSF48056">
    <property type="entry name" value="Di-copper centre-containing domain"/>
    <property type="match status" value="1"/>
</dbReference>
<dbReference type="STRING" id="655863.F0XSM6"/>
<dbReference type="PANTHER" id="PTHR11474:SF125">
    <property type="entry name" value="N-ACETYL-6-HYDROXYTRYPTOPHAN OXIDASE IVOB-RELATED"/>
    <property type="match status" value="1"/>
</dbReference>
<feature type="signal peptide" evidence="3">
    <location>
        <begin position="1"/>
        <end position="20"/>
    </location>
</feature>
<dbReference type="Gene3D" id="1.10.1280.10">
    <property type="entry name" value="Di-copper center containing domain from catechol oxidase"/>
    <property type="match status" value="1"/>
</dbReference>
<reference evidence="6 7" key="1">
    <citation type="journal article" date="2011" name="Proc. Natl. Acad. Sci. U.S.A.">
        <title>Genome and transcriptome analyses of the mountain pine beetle-fungal symbiont Grosmannia clavigera, a lodgepole pine pathogen.</title>
        <authorList>
            <person name="DiGuistini S."/>
            <person name="Wang Y."/>
            <person name="Liao N.Y."/>
            <person name="Taylor G."/>
            <person name="Tanguay P."/>
            <person name="Feau N."/>
            <person name="Henrissat B."/>
            <person name="Chan S.K."/>
            <person name="Hesse-Orce U."/>
            <person name="Alamouti S.M."/>
            <person name="Tsui C.K.M."/>
            <person name="Docking R.T."/>
            <person name="Levasseur A."/>
            <person name="Haridas S."/>
            <person name="Robertson G."/>
            <person name="Birol I."/>
            <person name="Holt R.A."/>
            <person name="Marra M.A."/>
            <person name="Hamelin R.C."/>
            <person name="Hirst M."/>
            <person name="Jones S.J.M."/>
            <person name="Bohlmann J."/>
            <person name="Breuil C."/>
        </authorList>
    </citation>
    <scope>NUCLEOTIDE SEQUENCE [LARGE SCALE GENOMIC DNA]</scope>
    <source>
        <strain evidence="7">kw1407 / UAMH 11150</strain>
    </source>
</reference>